<evidence type="ECO:0000313" key="2">
    <source>
        <dbReference type="EMBL" id="GGJ68482.1"/>
    </source>
</evidence>
<feature type="compositionally biased region" description="Pro residues" evidence="1">
    <location>
        <begin position="60"/>
        <end position="73"/>
    </location>
</feature>
<dbReference type="Proteomes" id="UP000657574">
    <property type="component" value="Unassembled WGS sequence"/>
</dbReference>
<feature type="region of interest" description="Disordered" evidence="1">
    <location>
        <begin position="52"/>
        <end position="73"/>
    </location>
</feature>
<organism evidence="2 3">
    <name type="scientific">Streptomyces brasiliensis</name>
    <dbReference type="NCBI Taxonomy" id="1954"/>
    <lineage>
        <taxon>Bacteria</taxon>
        <taxon>Bacillati</taxon>
        <taxon>Actinomycetota</taxon>
        <taxon>Actinomycetes</taxon>
        <taxon>Kitasatosporales</taxon>
        <taxon>Streptomycetaceae</taxon>
        <taxon>Streptomyces</taxon>
    </lineage>
</organism>
<dbReference type="AlphaFoldDB" id="A0A917UMN0"/>
<gene>
    <name evidence="2" type="ORF">GCM10010121_094030</name>
</gene>
<reference evidence="2" key="2">
    <citation type="submission" date="2020-09" db="EMBL/GenBank/DDBJ databases">
        <authorList>
            <person name="Sun Q."/>
            <person name="Ohkuma M."/>
        </authorList>
    </citation>
    <scope>NUCLEOTIDE SEQUENCE</scope>
    <source>
        <strain evidence="2">JCM 3086</strain>
    </source>
</reference>
<accession>A0A917UMN0</accession>
<sequence>MAFADGRGPPGCGLVPPAAGDALGPLEPMQTLQADLMSSDVSWWPAWTSGAVRGARPRPYAGPGPEPDQIPAA</sequence>
<comment type="caution">
    <text evidence="2">The sequence shown here is derived from an EMBL/GenBank/DDBJ whole genome shotgun (WGS) entry which is preliminary data.</text>
</comment>
<proteinExistence type="predicted"/>
<feature type="region of interest" description="Disordered" evidence="1">
    <location>
        <begin position="1"/>
        <end position="21"/>
    </location>
</feature>
<reference evidence="2" key="1">
    <citation type="journal article" date="2014" name="Int. J. Syst. Evol. Microbiol.">
        <title>Complete genome sequence of Corynebacterium casei LMG S-19264T (=DSM 44701T), isolated from a smear-ripened cheese.</title>
        <authorList>
            <consortium name="US DOE Joint Genome Institute (JGI-PGF)"/>
            <person name="Walter F."/>
            <person name="Albersmeier A."/>
            <person name="Kalinowski J."/>
            <person name="Ruckert C."/>
        </authorList>
    </citation>
    <scope>NUCLEOTIDE SEQUENCE</scope>
    <source>
        <strain evidence="2">JCM 3086</strain>
    </source>
</reference>
<protein>
    <submittedName>
        <fullName evidence="2">Uncharacterized protein</fullName>
    </submittedName>
</protein>
<evidence type="ECO:0000313" key="3">
    <source>
        <dbReference type="Proteomes" id="UP000657574"/>
    </source>
</evidence>
<name>A0A917UMN0_9ACTN</name>
<keyword evidence="3" id="KW-1185">Reference proteome</keyword>
<dbReference type="EMBL" id="BMQA01000105">
    <property type="protein sequence ID" value="GGJ68482.1"/>
    <property type="molecule type" value="Genomic_DNA"/>
</dbReference>
<evidence type="ECO:0000256" key="1">
    <source>
        <dbReference type="SAM" id="MobiDB-lite"/>
    </source>
</evidence>